<gene>
    <name evidence="2" type="ORF">S7711_00171</name>
</gene>
<dbReference type="PANTHER" id="PTHR28047">
    <property type="entry name" value="PROTEIN DCG1"/>
    <property type="match status" value="1"/>
</dbReference>
<sequence length="247" mass="26722">MSARILVLNPNSSEAMTKGMTTGIASLSLPVEIDTYTAPQTVTGSIDDDKDLRDSTEAVLKDVGGQKDSWVSKYDGILVACYSHHPLVSELGKLLRIPVLGIFEASIMTAQSLLLESGESSWGIVTTGKFWEQNLSDGVRHFLGREIAERTFAGVFSSGLKAGDFHNVSPEQVNKKLREAAEQLLRSREISCVVMGCAGMAGLETIIRDTVNDVYAGQTTPKVYIVDGVKAGVMQLEQIIHSKKVFG</sequence>
<dbReference type="InterPro" id="IPR053714">
    <property type="entry name" value="Iso_Racemase_Enz_sf"/>
</dbReference>
<evidence type="ECO:0000313" key="3">
    <source>
        <dbReference type="Proteomes" id="UP000028045"/>
    </source>
</evidence>
<evidence type="ECO:0000313" key="2">
    <source>
        <dbReference type="EMBL" id="KEY72162.1"/>
    </source>
</evidence>
<organism evidence="2 3">
    <name type="scientific">Stachybotrys chartarum (strain CBS 109288 / IBT 7711)</name>
    <name type="common">Toxic black mold</name>
    <name type="synonym">Stilbospora chartarum</name>
    <dbReference type="NCBI Taxonomy" id="1280523"/>
    <lineage>
        <taxon>Eukaryota</taxon>
        <taxon>Fungi</taxon>
        <taxon>Dikarya</taxon>
        <taxon>Ascomycota</taxon>
        <taxon>Pezizomycotina</taxon>
        <taxon>Sordariomycetes</taxon>
        <taxon>Hypocreomycetidae</taxon>
        <taxon>Hypocreales</taxon>
        <taxon>Stachybotryaceae</taxon>
        <taxon>Stachybotrys</taxon>
    </lineage>
</organism>
<reference evidence="2 3" key="1">
    <citation type="journal article" date="2014" name="BMC Genomics">
        <title>Comparative genome sequencing reveals chemotype-specific gene clusters in the toxigenic black mold Stachybotrys.</title>
        <authorList>
            <person name="Semeiks J."/>
            <person name="Borek D."/>
            <person name="Otwinowski Z."/>
            <person name="Grishin N.V."/>
        </authorList>
    </citation>
    <scope>NUCLEOTIDE SEQUENCE [LARGE SCALE GENOMIC DNA]</scope>
    <source>
        <strain evidence="3">CBS 109288 / IBT 7711</strain>
    </source>
</reference>
<dbReference type="Gene3D" id="3.40.50.12500">
    <property type="match status" value="1"/>
</dbReference>
<dbReference type="OrthoDB" id="412018at2759"/>
<dbReference type="InterPro" id="IPR015942">
    <property type="entry name" value="Asp/Glu/hydantoin_racemase"/>
</dbReference>
<protein>
    <recommendedName>
        <fullName evidence="4">DCG1 protein</fullName>
    </recommendedName>
</protein>
<name>A0A084B3N3_STACB</name>
<dbReference type="EMBL" id="KL648097">
    <property type="protein sequence ID" value="KEY72162.1"/>
    <property type="molecule type" value="Genomic_DNA"/>
</dbReference>
<evidence type="ECO:0000256" key="1">
    <source>
        <dbReference type="ARBA" id="ARBA00038414"/>
    </source>
</evidence>
<dbReference type="Pfam" id="PF01177">
    <property type="entry name" value="Asp_Glu_race"/>
    <property type="match status" value="1"/>
</dbReference>
<keyword evidence="3" id="KW-1185">Reference proteome</keyword>
<dbReference type="PANTHER" id="PTHR28047:SF5">
    <property type="entry name" value="PROTEIN DCG1"/>
    <property type="match status" value="1"/>
</dbReference>
<accession>A0A084B3N3</accession>
<comment type="similarity">
    <text evidence="1">Belongs to the HyuE racemase family.</text>
</comment>
<dbReference type="AlphaFoldDB" id="A0A084B3N3"/>
<dbReference type="InterPro" id="IPR052186">
    <property type="entry name" value="Hydantoin_racemase-like"/>
</dbReference>
<dbReference type="HOGENOM" id="CLU_053002_1_1_1"/>
<dbReference type="Proteomes" id="UP000028045">
    <property type="component" value="Unassembled WGS sequence"/>
</dbReference>
<evidence type="ECO:0008006" key="4">
    <source>
        <dbReference type="Google" id="ProtNLM"/>
    </source>
</evidence>
<dbReference type="GO" id="GO:0047661">
    <property type="term" value="F:amino-acid racemase activity"/>
    <property type="evidence" value="ECO:0007669"/>
    <property type="project" value="InterPro"/>
</dbReference>
<proteinExistence type="inferred from homology"/>